<gene>
    <name evidence="3" type="ORF">E5S67_04499</name>
</gene>
<dbReference type="SMART" id="SM00530">
    <property type="entry name" value="HTH_XRE"/>
    <property type="match status" value="1"/>
</dbReference>
<proteinExistence type="predicted"/>
<evidence type="ECO:0000313" key="4">
    <source>
        <dbReference type="Proteomes" id="UP000702425"/>
    </source>
</evidence>
<dbReference type="InterPro" id="IPR001387">
    <property type="entry name" value="Cro/C1-type_HTH"/>
</dbReference>
<evidence type="ECO:0000256" key="1">
    <source>
        <dbReference type="SAM" id="MobiDB-lite"/>
    </source>
</evidence>
<keyword evidence="4" id="KW-1185">Reference proteome</keyword>
<sequence>MDTPSQIVFCFLDGHYPNMETAVPQSNAQVQHLPSDCQKNSQNPQNSSQNDNDTESSESHSPNQSQKYRMDVPTRKRFAEIIQEMRADRSYRSFARLLSVTHPTIKAWENLEGIPDVENLERIAQFRGETLEEFKQFLAGERTASQLQELVKQVRTISKEELAVVLQVIAERIAS</sequence>
<protein>
    <recommendedName>
        <fullName evidence="2">HTH cro/C1-type domain-containing protein</fullName>
    </recommendedName>
</protein>
<dbReference type="EMBL" id="SRRZ01000096">
    <property type="protein sequence ID" value="NQE36734.1"/>
    <property type="molecule type" value="Genomic_DNA"/>
</dbReference>
<dbReference type="Proteomes" id="UP000702425">
    <property type="component" value="Unassembled WGS sequence"/>
</dbReference>
<reference evidence="3 4" key="1">
    <citation type="journal article" date="2020" name="Sci. Rep.">
        <title>A novel cyanobacterial geosmin producer, revising GeoA distribution and dispersion patterns in Bacteria.</title>
        <authorList>
            <person name="Churro C."/>
            <person name="Semedo-Aguiar A.P."/>
            <person name="Silva A.D."/>
            <person name="Pereira-Leal J.B."/>
            <person name="Leite R.B."/>
        </authorList>
    </citation>
    <scope>NUCLEOTIDE SEQUENCE [LARGE SCALE GENOMIC DNA]</scope>
    <source>
        <strain evidence="3 4">IPMA8</strain>
    </source>
</reference>
<evidence type="ECO:0000313" key="3">
    <source>
        <dbReference type="EMBL" id="NQE36734.1"/>
    </source>
</evidence>
<name>A0ABX2D276_9CYAN</name>
<organism evidence="3 4">
    <name type="scientific">Microcoleus asticus IPMA8</name>
    <dbReference type="NCBI Taxonomy" id="2563858"/>
    <lineage>
        <taxon>Bacteria</taxon>
        <taxon>Bacillati</taxon>
        <taxon>Cyanobacteriota</taxon>
        <taxon>Cyanophyceae</taxon>
        <taxon>Oscillatoriophycideae</taxon>
        <taxon>Oscillatoriales</taxon>
        <taxon>Microcoleaceae</taxon>
        <taxon>Microcoleus</taxon>
        <taxon>Microcoleus asticus</taxon>
    </lineage>
</organism>
<comment type="caution">
    <text evidence="3">The sequence shown here is derived from an EMBL/GenBank/DDBJ whole genome shotgun (WGS) entry which is preliminary data.</text>
</comment>
<dbReference type="Pfam" id="PF01381">
    <property type="entry name" value="HTH_3"/>
    <property type="match status" value="1"/>
</dbReference>
<dbReference type="RefSeq" id="WP_216670644.1">
    <property type="nucleotide sequence ID" value="NZ_CAWPPK010000314.1"/>
</dbReference>
<evidence type="ECO:0000259" key="2">
    <source>
        <dbReference type="PROSITE" id="PS50943"/>
    </source>
</evidence>
<feature type="region of interest" description="Disordered" evidence="1">
    <location>
        <begin position="24"/>
        <end position="72"/>
    </location>
</feature>
<feature type="compositionally biased region" description="Low complexity" evidence="1">
    <location>
        <begin position="40"/>
        <end position="51"/>
    </location>
</feature>
<dbReference type="CDD" id="cd00093">
    <property type="entry name" value="HTH_XRE"/>
    <property type="match status" value="1"/>
</dbReference>
<accession>A0ABX2D276</accession>
<feature type="domain" description="HTH cro/C1-type" evidence="2">
    <location>
        <begin position="94"/>
        <end position="134"/>
    </location>
</feature>
<dbReference type="PROSITE" id="PS50943">
    <property type="entry name" value="HTH_CROC1"/>
    <property type="match status" value="1"/>
</dbReference>